<dbReference type="InterPro" id="IPR000241">
    <property type="entry name" value="RlmKL-like_Mtase"/>
</dbReference>
<feature type="domain" description="Ribosomal RNA large subunit methyltransferase K/L-like methyltransferase" evidence="4">
    <location>
        <begin position="386"/>
        <end position="437"/>
    </location>
</feature>
<evidence type="ECO:0000256" key="1">
    <source>
        <dbReference type="ARBA" id="ARBA00022603"/>
    </source>
</evidence>
<reference evidence="6" key="1">
    <citation type="journal article" date="2015" name="PLoS ONE">
        <title>Comprehensive Evaluation of Toxoplasma gondii VEG and Neospora caninum LIV Genomes with Tachyzoite Stage Transcriptome and Proteome Defines Novel Transcript Features.</title>
        <authorList>
            <person name="Ramaprasad A."/>
            <person name="Mourier T."/>
            <person name="Naeem R."/>
            <person name="Malas T.B."/>
            <person name="Moussa E."/>
            <person name="Panigrahi A."/>
            <person name="Vermont S.J."/>
            <person name="Otto T.D."/>
            <person name="Wastling J."/>
            <person name="Pain A."/>
        </authorList>
    </citation>
    <scope>NUCLEOTIDE SEQUENCE</scope>
    <source>
        <strain evidence="6">VEG</strain>
    </source>
</reference>
<dbReference type="Pfam" id="PF01170">
    <property type="entry name" value="UPF0020"/>
    <property type="match status" value="1"/>
</dbReference>
<dbReference type="GO" id="GO:0043527">
    <property type="term" value="C:tRNA methyltransferase complex"/>
    <property type="evidence" value="ECO:0007669"/>
    <property type="project" value="UniProtKB-ARBA"/>
</dbReference>
<dbReference type="InterPro" id="IPR059073">
    <property type="entry name" value="TRMT11_N"/>
</dbReference>
<keyword evidence="1 6" id="KW-0489">Methyltransferase</keyword>
<feature type="compositionally biased region" description="Low complexity" evidence="3">
    <location>
        <begin position="152"/>
        <end position="168"/>
    </location>
</feature>
<accession>A0A0F7VC19</accession>
<feature type="compositionally biased region" description="Pro residues" evidence="3">
    <location>
        <begin position="130"/>
        <end position="151"/>
    </location>
</feature>
<dbReference type="PRINTS" id="PR00507">
    <property type="entry name" value="N12N6MTFRASE"/>
</dbReference>
<feature type="region of interest" description="Disordered" evidence="3">
    <location>
        <begin position="1"/>
        <end position="23"/>
    </location>
</feature>
<feature type="compositionally biased region" description="Low complexity" evidence="3">
    <location>
        <begin position="11"/>
        <end position="23"/>
    </location>
</feature>
<evidence type="ECO:0000313" key="6">
    <source>
        <dbReference type="EMBL" id="CEL78821.1"/>
    </source>
</evidence>
<evidence type="ECO:0000259" key="5">
    <source>
        <dbReference type="Pfam" id="PF25904"/>
    </source>
</evidence>
<gene>
    <name evidence="6" type="ORF">BN1205_028610</name>
</gene>
<feature type="domain" description="tRNA (guanine(10)-N(2))-methyltransferase TRMT11 N-terminal" evidence="5">
    <location>
        <begin position="233"/>
        <end position="368"/>
    </location>
</feature>
<keyword evidence="2 6" id="KW-0808">Transferase</keyword>
<dbReference type="GO" id="GO:0008168">
    <property type="term" value="F:methyltransferase activity"/>
    <property type="evidence" value="ECO:0007669"/>
    <property type="project" value="UniProtKB-KW"/>
</dbReference>
<evidence type="ECO:0000256" key="3">
    <source>
        <dbReference type="SAM" id="MobiDB-lite"/>
    </source>
</evidence>
<dbReference type="PANTHER" id="PTHR13370:SF3">
    <property type="entry name" value="TRNA (GUANINE(10)-N2)-METHYLTRANSFERASE HOMOLOG"/>
    <property type="match status" value="1"/>
</dbReference>
<proteinExistence type="predicted"/>
<dbReference type="InterPro" id="IPR002052">
    <property type="entry name" value="DNA_methylase_N6_adenine_CS"/>
</dbReference>
<dbReference type="EMBL" id="LN714502">
    <property type="protein sequence ID" value="CEL78821.1"/>
    <property type="molecule type" value="Genomic_DNA"/>
</dbReference>
<evidence type="ECO:0000259" key="4">
    <source>
        <dbReference type="Pfam" id="PF01170"/>
    </source>
</evidence>
<evidence type="ECO:0000256" key="2">
    <source>
        <dbReference type="ARBA" id="ARBA00022679"/>
    </source>
</evidence>
<dbReference type="AlphaFoldDB" id="A0A0F7VC19"/>
<sequence length="676" mass="73826">MAALQPPPPHASSSPSFSPAPASASRCVSSSLVVPQDSRQPRALRLLCWFLCHNEYNDFRFEELEALAEAEGVSKAFLWGGEKARESSPTPKPVSYPPSPLTAANAAAGGGPSCSLSFPPASLLASPLASPSPPPPSMCSSPSAPPLPSPFGSPLLPTSSASSPPPLSSLAPNALPAFSAPPNVLAEASPPTSPVLRVPPSSPCSSPAFSWTVSAPAPAAPLAACRPEEVSRKQFVYCHFPSEEAACRILEKSILVRAFIEVWAEGETYEEVMEQMQQPENLSLFRRYVNDRRTWSFRVKAFGKSLSVEEQREKMNFFAPLFSGKERVSLEHPDVTLALAEEWVHASEPGDRPAEKPLRIFLGREIASRHADKTAQPWWWHLRLSRRPVLGPTSLDVELAFLMCHQAQVKRGTLVLDPFVGTGSILISASYYGATCVGSDIDIRVLKGYSVAYLNPHIKHPPNAKKDIFRNFQEYGLPRPEIVRGDNAAWVWRLPPPIVPAREHPKAAAEIDLHALEKRAEGEQQSGRKRAYLERSGCSAGQPWVDAIVTDPPYGIRAGARQSGHQQKHKRGQERTNEERLTYISPTVLYDPQTVVSDLLNLAARLLVDDGRLVFLLPVDLSTAHEELNLLHHEDLELVAFSLQPLSGGVGRYLVTMRRRRRSTEGSSAVSSASAP</sequence>
<feature type="region of interest" description="Disordered" evidence="3">
    <location>
        <begin position="125"/>
        <end position="168"/>
    </location>
</feature>
<dbReference type="PROSITE" id="PS00092">
    <property type="entry name" value="N6_MTASE"/>
    <property type="match status" value="1"/>
</dbReference>
<dbReference type="GO" id="GO:0005737">
    <property type="term" value="C:cytoplasm"/>
    <property type="evidence" value="ECO:0007669"/>
    <property type="project" value="TreeGrafter"/>
</dbReference>
<protein>
    <submittedName>
        <fullName evidence="6">tRNA guanosine-2'-O-methyltransferase TRM11 homolog</fullName>
    </submittedName>
</protein>
<dbReference type="GO" id="GO:0032259">
    <property type="term" value="P:methylation"/>
    <property type="evidence" value="ECO:0007669"/>
    <property type="project" value="UniProtKB-KW"/>
</dbReference>
<feature type="compositionally biased region" description="Pro residues" evidence="3">
    <location>
        <begin position="1"/>
        <end position="10"/>
    </location>
</feature>
<dbReference type="PANTHER" id="PTHR13370">
    <property type="entry name" value="RNA METHYLASE-RELATED"/>
    <property type="match status" value="1"/>
</dbReference>
<organism evidence="6">
    <name type="scientific">Toxoplasma gondii (strain ATCC 50861 / VEG)</name>
    <dbReference type="NCBI Taxonomy" id="432359"/>
    <lineage>
        <taxon>Eukaryota</taxon>
        <taxon>Sar</taxon>
        <taxon>Alveolata</taxon>
        <taxon>Apicomplexa</taxon>
        <taxon>Conoidasida</taxon>
        <taxon>Coccidia</taxon>
        <taxon>Eucoccidiorida</taxon>
        <taxon>Eimeriorina</taxon>
        <taxon>Sarcocystidae</taxon>
        <taxon>Toxoplasma</taxon>
    </lineage>
</organism>
<dbReference type="GO" id="GO:0003676">
    <property type="term" value="F:nucleic acid binding"/>
    <property type="evidence" value="ECO:0007669"/>
    <property type="project" value="InterPro"/>
</dbReference>
<dbReference type="Gene3D" id="3.40.50.150">
    <property type="entry name" value="Vaccinia Virus protein VP39"/>
    <property type="match status" value="1"/>
</dbReference>
<dbReference type="InterPro" id="IPR029063">
    <property type="entry name" value="SAM-dependent_MTases_sf"/>
</dbReference>
<dbReference type="SUPFAM" id="SSF53335">
    <property type="entry name" value="S-adenosyl-L-methionine-dependent methyltransferases"/>
    <property type="match status" value="1"/>
</dbReference>
<name>A0A0F7VC19_TOXGV</name>
<dbReference type="Pfam" id="PF25904">
    <property type="entry name" value="Tmrp11_N"/>
    <property type="match status" value="1"/>
</dbReference>